<keyword evidence="6" id="KW-0922">Interferon antiviral system evasion</keyword>
<dbReference type="SMART" id="SM00409">
    <property type="entry name" value="IG"/>
    <property type="match status" value="1"/>
</dbReference>
<keyword evidence="2" id="KW-0899">Viral immunoevasion</keyword>
<dbReference type="Gene3D" id="2.60.40.10">
    <property type="entry name" value="Immunoglobulins"/>
    <property type="match status" value="1"/>
</dbReference>
<keyword evidence="5" id="KW-0325">Glycoprotein</keyword>
<evidence type="ECO:0000256" key="7">
    <source>
        <dbReference type="ARBA" id="ARBA00023319"/>
    </source>
</evidence>
<dbReference type="Proteomes" id="UP000314294">
    <property type="component" value="Unassembled WGS sequence"/>
</dbReference>
<comment type="subunit">
    <text evidence="8">Interacts with host IFNA1.</text>
</comment>
<dbReference type="PROSITE" id="PS50835">
    <property type="entry name" value="IG_LIKE"/>
    <property type="match status" value="1"/>
</dbReference>
<dbReference type="AlphaFoldDB" id="A0A4Z2JFT7"/>
<proteinExistence type="predicted"/>
<dbReference type="InterPro" id="IPR036179">
    <property type="entry name" value="Ig-like_dom_sf"/>
</dbReference>
<dbReference type="InterPro" id="IPR003599">
    <property type="entry name" value="Ig_sub"/>
</dbReference>
<gene>
    <name evidence="12" type="primary">Il1rap_1</name>
    <name evidence="12" type="ORF">EYF80_001025</name>
</gene>
<keyword evidence="12" id="KW-0675">Receptor</keyword>
<dbReference type="InterPro" id="IPR015621">
    <property type="entry name" value="IL-1_rcpt_fam"/>
</dbReference>
<keyword evidence="2" id="KW-0945">Host-virus interaction</keyword>
<dbReference type="OrthoDB" id="9904367at2759"/>
<dbReference type="InterPro" id="IPR007110">
    <property type="entry name" value="Ig-like_dom"/>
</dbReference>
<comment type="caution">
    <text evidence="12">The sequence shown here is derived from an EMBL/GenBank/DDBJ whole genome shotgun (WGS) entry which is preliminary data.</text>
</comment>
<evidence type="ECO:0000313" key="13">
    <source>
        <dbReference type="Proteomes" id="UP000314294"/>
    </source>
</evidence>
<dbReference type="SUPFAM" id="SSF48726">
    <property type="entry name" value="Immunoglobulin"/>
    <property type="match status" value="1"/>
</dbReference>
<evidence type="ECO:0000259" key="11">
    <source>
        <dbReference type="PROSITE" id="PS50835"/>
    </source>
</evidence>
<name>A0A4Z2JFT7_9TELE</name>
<protein>
    <recommendedName>
        <fullName evidence="9">Soluble interferon alpha/beta receptor OPG204</fullName>
    </recommendedName>
</protein>
<reference evidence="12 13" key="1">
    <citation type="submission" date="2019-03" db="EMBL/GenBank/DDBJ databases">
        <title>First draft genome of Liparis tanakae, snailfish: a comprehensive survey of snailfish specific genes.</title>
        <authorList>
            <person name="Kim W."/>
            <person name="Song I."/>
            <person name="Jeong J.-H."/>
            <person name="Kim D."/>
            <person name="Kim S."/>
            <person name="Ryu S."/>
            <person name="Song J.Y."/>
            <person name="Lee S.K."/>
        </authorList>
    </citation>
    <scope>NUCLEOTIDE SEQUENCE [LARGE SCALE GENOMIC DNA]</scope>
    <source>
        <tissue evidence="12">Muscle</tissue>
    </source>
</reference>
<evidence type="ECO:0000256" key="4">
    <source>
        <dbReference type="ARBA" id="ARBA00023157"/>
    </source>
</evidence>
<feature type="domain" description="Ig-like" evidence="11">
    <location>
        <begin position="16"/>
        <end position="111"/>
    </location>
</feature>
<keyword evidence="1" id="KW-0244">Early protein</keyword>
<evidence type="ECO:0000313" key="12">
    <source>
        <dbReference type="EMBL" id="TNN88693.1"/>
    </source>
</evidence>
<keyword evidence="4" id="KW-1015">Disulfide bond</keyword>
<dbReference type="InterPro" id="IPR055139">
    <property type="entry name" value="IL18BP-like_dom"/>
</dbReference>
<keyword evidence="7" id="KW-0393">Immunoglobulin domain</keyword>
<dbReference type="Pfam" id="PF22009">
    <property type="entry name" value="YLDV-IL18BP-like"/>
    <property type="match status" value="1"/>
</dbReference>
<sequence>MCSSVSQDDSPKIFGPRYVRIKAHPGEQLFLHCEAFANPKDVTLIYWLVNGSFPEDLLCSDRIVESEESTLDNGAVLQRSLMLKNVTSEDFKSNFTCVVTNAAGMTQKNILLVARGKKRKHFTSRQ</sequence>
<evidence type="ECO:0000256" key="9">
    <source>
        <dbReference type="ARBA" id="ARBA00041012"/>
    </source>
</evidence>
<evidence type="ECO:0000256" key="2">
    <source>
        <dbReference type="ARBA" id="ARBA00022632"/>
    </source>
</evidence>
<evidence type="ECO:0000256" key="6">
    <source>
        <dbReference type="ARBA" id="ARBA00023258"/>
    </source>
</evidence>
<dbReference type="InterPro" id="IPR013783">
    <property type="entry name" value="Ig-like_fold"/>
</dbReference>
<comment type="function">
    <text evidence="10">Counteracts the antiviral effects of host IFN-alpha/beta and key IFN-inducible proteins involved in viral RNA degradation suxh as host OAS1. Acts as a soluble IFN-alpha receptor and thus inhibits the interaction between host IFN-alpha and its receptor.</text>
</comment>
<dbReference type="PANTHER" id="PTHR11890">
    <property type="entry name" value="INTERLEUKIN-1 RECEPTOR FAMILY MEMBER"/>
    <property type="match status" value="1"/>
</dbReference>
<evidence type="ECO:0000256" key="1">
    <source>
        <dbReference type="ARBA" id="ARBA00022518"/>
    </source>
</evidence>
<evidence type="ECO:0000256" key="8">
    <source>
        <dbReference type="ARBA" id="ARBA00038761"/>
    </source>
</evidence>
<dbReference type="PANTHER" id="PTHR11890:SF44">
    <property type="entry name" value="X-LINKED INTERLEUKIN-1 RECEPTOR ACCESSORY PROTEIN-LIKE 2"/>
    <property type="match status" value="1"/>
</dbReference>
<dbReference type="EMBL" id="SRLO01000004">
    <property type="protein sequence ID" value="TNN88693.1"/>
    <property type="molecule type" value="Genomic_DNA"/>
</dbReference>
<keyword evidence="3" id="KW-1114">Inhibition of host interferon signaling pathway by virus</keyword>
<keyword evidence="13" id="KW-1185">Reference proteome</keyword>
<evidence type="ECO:0000256" key="5">
    <source>
        <dbReference type="ARBA" id="ARBA00023180"/>
    </source>
</evidence>
<evidence type="ECO:0000256" key="3">
    <source>
        <dbReference type="ARBA" id="ARBA00022830"/>
    </source>
</evidence>
<organism evidence="12 13">
    <name type="scientific">Liparis tanakae</name>
    <name type="common">Tanaka's snailfish</name>
    <dbReference type="NCBI Taxonomy" id="230148"/>
    <lineage>
        <taxon>Eukaryota</taxon>
        <taxon>Metazoa</taxon>
        <taxon>Chordata</taxon>
        <taxon>Craniata</taxon>
        <taxon>Vertebrata</taxon>
        <taxon>Euteleostomi</taxon>
        <taxon>Actinopterygii</taxon>
        <taxon>Neopterygii</taxon>
        <taxon>Teleostei</taxon>
        <taxon>Neoteleostei</taxon>
        <taxon>Acanthomorphata</taxon>
        <taxon>Eupercaria</taxon>
        <taxon>Perciformes</taxon>
        <taxon>Cottioidei</taxon>
        <taxon>Cottales</taxon>
        <taxon>Liparidae</taxon>
        <taxon>Liparis</taxon>
    </lineage>
</organism>
<keyword evidence="2" id="KW-1090">Inhibition of host innate immune response by virus</keyword>
<evidence type="ECO:0000256" key="10">
    <source>
        <dbReference type="ARBA" id="ARBA00045444"/>
    </source>
</evidence>
<accession>A0A4Z2JFT7</accession>